<gene>
    <name evidence="1" type="ORF">K1W68_16585</name>
</gene>
<protein>
    <submittedName>
        <fullName evidence="1">Mannitol dehydrogenase family protein</fullName>
    </submittedName>
</protein>
<dbReference type="Proteomes" id="UP001202887">
    <property type="component" value="Unassembled WGS sequence"/>
</dbReference>
<reference evidence="1" key="2">
    <citation type="submission" date="2022-03" db="EMBL/GenBank/DDBJ databases">
        <authorList>
            <person name="Ryngajllo M."/>
            <person name="Jacek P."/>
            <person name="Kubiak K."/>
        </authorList>
    </citation>
    <scope>NUCLEOTIDE SEQUENCE</scope>
    <source>
        <strain evidence="1">SI1</strain>
    </source>
</reference>
<dbReference type="EMBL" id="JAIBCX010000224">
    <property type="protein sequence ID" value="MCJ8355577.1"/>
    <property type="molecule type" value="Genomic_DNA"/>
</dbReference>
<proteinExistence type="predicted"/>
<organism evidence="1 2">
    <name type="scientific">Novacetimonas hansenii</name>
    <name type="common">Komagataeibacter hansenii</name>
    <dbReference type="NCBI Taxonomy" id="436"/>
    <lineage>
        <taxon>Bacteria</taxon>
        <taxon>Pseudomonadati</taxon>
        <taxon>Pseudomonadota</taxon>
        <taxon>Alphaproteobacteria</taxon>
        <taxon>Acetobacterales</taxon>
        <taxon>Acetobacteraceae</taxon>
        <taxon>Novacetimonas</taxon>
    </lineage>
</organism>
<dbReference type="InterPro" id="IPR008927">
    <property type="entry name" value="6-PGluconate_DH-like_C_sf"/>
</dbReference>
<dbReference type="SUPFAM" id="SSF48179">
    <property type="entry name" value="6-phosphogluconate dehydrogenase C-terminal domain-like"/>
    <property type="match status" value="1"/>
</dbReference>
<dbReference type="InterPro" id="IPR013328">
    <property type="entry name" value="6PGD_dom2"/>
</dbReference>
<dbReference type="AlphaFoldDB" id="A0AAW5EUS9"/>
<comment type="caution">
    <text evidence="1">The sequence shown here is derived from an EMBL/GenBank/DDBJ whole genome shotgun (WGS) entry which is preliminary data.</text>
</comment>
<feature type="non-terminal residue" evidence="1">
    <location>
        <position position="1"/>
    </location>
</feature>
<name>A0AAW5EUS9_NOVHA</name>
<reference evidence="1" key="1">
    <citation type="journal article" date="2021" name="Polymers (Basel)">
        <title>Highly Stretchable Bacterial Cellulose Produced by Komagataeibacter hansenii SI1.</title>
        <authorList>
            <person name="Cielecka I."/>
            <person name="Ryngajllo M."/>
            <person name="Maniukiewicz W."/>
            <person name="Bielecki S."/>
        </authorList>
    </citation>
    <scope>NUCLEOTIDE SEQUENCE</scope>
    <source>
        <strain evidence="1">SI1</strain>
    </source>
</reference>
<accession>A0AAW5EUS9</accession>
<evidence type="ECO:0000313" key="2">
    <source>
        <dbReference type="Proteomes" id="UP001202887"/>
    </source>
</evidence>
<evidence type="ECO:0000313" key="1">
    <source>
        <dbReference type="EMBL" id="MCJ8355577.1"/>
    </source>
</evidence>
<dbReference type="Gene3D" id="1.10.1040.10">
    <property type="entry name" value="N-(1-d-carboxylethyl)-l-norvaline Dehydrogenase, domain 2"/>
    <property type="match status" value="1"/>
</dbReference>
<sequence>RIAFGIAAYLEMLRGHDEKGQAYKPVEPTLNEKDLALVRADDLAAALALPAFDGWRDMDTTALDAAVVAARKAIRDKGLRAVLPV</sequence>